<keyword evidence="3" id="KW-1185">Reference proteome</keyword>
<dbReference type="InterPro" id="IPR029060">
    <property type="entry name" value="PIN-like_dom_sf"/>
</dbReference>
<dbReference type="PATRIC" id="fig|797114.5.peg.4203"/>
<accession>M0CD22</accession>
<sequence length="119" mass="13204">MAAVTRDTDRSEDAVELLNEVDEAYVSVLNLMELRSVLTKKKQFERDRIERIENRITTRATVTVPDASDMVAANQLQSETLLYPMDALVLAAADAVDATLVSFDSELIEHGAEHPTDVL</sequence>
<protein>
    <submittedName>
        <fullName evidence="2">PilT protein domain-containing protein</fullName>
    </submittedName>
</protein>
<reference evidence="2 3" key="1">
    <citation type="journal article" date="2014" name="PLoS Genet.">
        <title>Phylogenetically driven sequencing of extremely halophilic archaea reveals strategies for static and dynamic osmo-response.</title>
        <authorList>
            <person name="Becker E.A."/>
            <person name="Seitzer P.M."/>
            <person name="Tritt A."/>
            <person name="Larsen D."/>
            <person name="Krusor M."/>
            <person name="Yao A.I."/>
            <person name="Wu D."/>
            <person name="Madern D."/>
            <person name="Eisen J.A."/>
            <person name="Darling A.E."/>
            <person name="Facciotti M.T."/>
        </authorList>
    </citation>
    <scope>NUCLEOTIDE SEQUENCE [LARGE SCALE GENOMIC DNA]</scope>
    <source>
        <strain evidence="2 3">2-9-1</strain>
    </source>
</reference>
<organism evidence="2 3">
    <name type="scientific">Halosimplex carlsbadense 2-9-1</name>
    <dbReference type="NCBI Taxonomy" id="797114"/>
    <lineage>
        <taxon>Archaea</taxon>
        <taxon>Methanobacteriati</taxon>
        <taxon>Methanobacteriota</taxon>
        <taxon>Stenosarchaea group</taxon>
        <taxon>Halobacteria</taxon>
        <taxon>Halobacteriales</taxon>
        <taxon>Haloarculaceae</taxon>
        <taxon>Halosimplex</taxon>
    </lineage>
</organism>
<proteinExistence type="predicted"/>
<dbReference type="AlphaFoldDB" id="M0CD22"/>
<gene>
    <name evidence="2" type="ORF">C475_20852</name>
</gene>
<feature type="domain" description="PIN" evidence="1">
    <location>
        <begin position="3"/>
        <end position="109"/>
    </location>
</feature>
<comment type="caution">
    <text evidence="2">The sequence shown here is derived from an EMBL/GenBank/DDBJ whole genome shotgun (WGS) entry which is preliminary data.</text>
</comment>
<dbReference type="InterPro" id="IPR002716">
    <property type="entry name" value="PIN_dom"/>
</dbReference>
<name>M0CD22_9EURY</name>
<dbReference type="Pfam" id="PF01850">
    <property type="entry name" value="PIN"/>
    <property type="match status" value="1"/>
</dbReference>
<dbReference type="eggNOG" id="arCOG02730">
    <property type="taxonomic scope" value="Archaea"/>
</dbReference>
<evidence type="ECO:0000313" key="3">
    <source>
        <dbReference type="Proteomes" id="UP000011626"/>
    </source>
</evidence>
<dbReference type="SUPFAM" id="SSF88723">
    <property type="entry name" value="PIN domain-like"/>
    <property type="match status" value="1"/>
</dbReference>
<dbReference type="Gene3D" id="3.40.50.1010">
    <property type="entry name" value="5'-nuclease"/>
    <property type="match status" value="1"/>
</dbReference>
<evidence type="ECO:0000313" key="2">
    <source>
        <dbReference type="EMBL" id="ELZ20262.1"/>
    </source>
</evidence>
<dbReference type="STRING" id="797114.C475_20852"/>
<dbReference type="EMBL" id="AOIU01000047">
    <property type="protein sequence ID" value="ELZ20262.1"/>
    <property type="molecule type" value="Genomic_DNA"/>
</dbReference>
<evidence type="ECO:0000259" key="1">
    <source>
        <dbReference type="Pfam" id="PF01850"/>
    </source>
</evidence>
<dbReference type="Proteomes" id="UP000011626">
    <property type="component" value="Unassembled WGS sequence"/>
</dbReference>